<protein>
    <submittedName>
        <fullName evidence="2 4">Uncharacterized protein</fullName>
    </submittedName>
</protein>
<reference evidence="2 3" key="2">
    <citation type="submission" date="2018-11" db="EMBL/GenBank/DDBJ databases">
        <authorList>
            <consortium name="Pathogen Informatics"/>
        </authorList>
    </citation>
    <scope>NUCLEOTIDE SEQUENCE [LARGE SCALE GENOMIC DNA]</scope>
    <source>
        <strain evidence="2 3">NST_G2</strain>
    </source>
</reference>
<evidence type="ECO:0000313" key="2">
    <source>
        <dbReference type="EMBL" id="VDM01163.1"/>
    </source>
</evidence>
<feature type="compositionally biased region" description="Basic and acidic residues" evidence="1">
    <location>
        <begin position="87"/>
        <end position="103"/>
    </location>
</feature>
<dbReference type="EMBL" id="UYSU01039304">
    <property type="protein sequence ID" value="VDM01163.1"/>
    <property type="molecule type" value="Genomic_DNA"/>
</dbReference>
<dbReference type="WBParaSite" id="SSLN_0001533601-mRNA-1">
    <property type="protein sequence ID" value="SSLN_0001533601-mRNA-1"/>
    <property type="gene ID" value="SSLN_0001533601"/>
</dbReference>
<dbReference type="Proteomes" id="UP000275846">
    <property type="component" value="Unassembled WGS sequence"/>
</dbReference>
<proteinExistence type="predicted"/>
<reference evidence="4" key="1">
    <citation type="submission" date="2016-06" db="UniProtKB">
        <authorList>
            <consortium name="WormBaseParasite"/>
        </authorList>
    </citation>
    <scope>IDENTIFICATION</scope>
</reference>
<organism evidence="4">
    <name type="scientific">Schistocephalus solidus</name>
    <name type="common">Tapeworm</name>
    <dbReference type="NCBI Taxonomy" id="70667"/>
    <lineage>
        <taxon>Eukaryota</taxon>
        <taxon>Metazoa</taxon>
        <taxon>Spiralia</taxon>
        <taxon>Lophotrochozoa</taxon>
        <taxon>Platyhelminthes</taxon>
        <taxon>Cestoda</taxon>
        <taxon>Eucestoda</taxon>
        <taxon>Diphyllobothriidea</taxon>
        <taxon>Diphyllobothriidae</taxon>
        <taxon>Schistocephalus</taxon>
    </lineage>
</organism>
<sequence length="113" mass="11619">MCPKKVQGLTSSAAGRGSQIANYAVVKLKQTTIPPVPIPLAILSRLHMCGTPSPTDQHLLPPSDAGEGHVDASSIVALAAAGLCSRPEAKSTGRAGDKGDPRLRRITASSSPR</sequence>
<evidence type="ECO:0000256" key="1">
    <source>
        <dbReference type="SAM" id="MobiDB-lite"/>
    </source>
</evidence>
<evidence type="ECO:0000313" key="3">
    <source>
        <dbReference type="Proteomes" id="UP000275846"/>
    </source>
</evidence>
<dbReference type="OrthoDB" id="6312261at2759"/>
<dbReference type="AlphaFoldDB" id="A0A183TE79"/>
<accession>A0A183TE79</accession>
<feature type="region of interest" description="Disordered" evidence="1">
    <location>
        <begin position="86"/>
        <end position="113"/>
    </location>
</feature>
<name>A0A183TE79_SCHSO</name>
<keyword evidence="3" id="KW-1185">Reference proteome</keyword>
<evidence type="ECO:0000313" key="4">
    <source>
        <dbReference type="WBParaSite" id="SSLN_0001533601-mRNA-1"/>
    </source>
</evidence>
<gene>
    <name evidence="2" type="ORF">SSLN_LOCUS14777</name>
</gene>